<keyword evidence="3" id="KW-0378">Hydrolase</keyword>
<reference evidence="3" key="1">
    <citation type="journal article" date="2020" name="mSystems">
        <title>Genome- and Community-Level Interaction Insights into Carbon Utilization and Element Cycling Functions of Hydrothermarchaeota in Hydrothermal Sediment.</title>
        <authorList>
            <person name="Zhou Z."/>
            <person name="Liu Y."/>
            <person name="Xu W."/>
            <person name="Pan J."/>
            <person name="Luo Z.H."/>
            <person name="Li M."/>
        </authorList>
    </citation>
    <scope>NUCLEOTIDE SEQUENCE [LARGE SCALE GENOMIC DNA]</scope>
    <source>
        <strain evidence="3">SpSt-961</strain>
    </source>
</reference>
<feature type="transmembrane region" description="Helical" evidence="1">
    <location>
        <begin position="21"/>
        <end position="43"/>
    </location>
</feature>
<comment type="caution">
    <text evidence="3">The sequence shown here is derived from an EMBL/GenBank/DDBJ whole genome shotgun (WGS) entry which is preliminary data.</text>
</comment>
<evidence type="ECO:0000313" key="3">
    <source>
        <dbReference type="EMBL" id="HGE77523.1"/>
    </source>
</evidence>
<feature type="transmembrane region" description="Helical" evidence="1">
    <location>
        <begin position="190"/>
        <end position="207"/>
    </location>
</feature>
<dbReference type="GO" id="GO:0008237">
    <property type="term" value="F:metallopeptidase activity"/>
    <property type="evidence" value="ECO:0007669"/>
    <property type="project" value="UniProtKB-KW"/>
</dbReference>
<feature type="transmembrane region" description="Helical" evidence="1">
    <location>
        <begin position="136"/>
        <end position="156"/>
    </location>
</feature>
<keyword evidence="1" id="KW-0472">Membrane</keyword>
<dbReference type="GO" id="GO:0004175">
    <property type="term" value="F:endopeptidase activity"/>
    <property type="evidence" value="ECO:0007669"/>
    <property type="project" value="UniProtKB-ARBA"/>
</dbReference>
<dbReference type="AlphaFoldDB" id="A0A7V3RG10"/>
<accession>A0A7V3RG10</accession>
<dbReference type="InterPro" id="IPR003675">
    <property type="entry name" value="Rce1/LyrA-like_dom"/>
</dbReference>
<evidence type="ECO:0000259" key="2">
    <source>
        <dbReference type="Pfam" id="PF02517"/>
    </source>
</evidence>
<keyword evidence="3" id="KW-0645">Protease</keyword>
<evidence type="ECO:0000256" key="1">
    <source>
        <dbReference type="SAM" id="Phobius"/>
    </source>
</evidence>
<dbReference type="EMBL" id="DTOZ01000026">
    <property type="protein sequence ID" value="HGE77523.1"/>
    <property type="molecule type" value="Genomic_DNA"/>
</dbReference>
<keyword evidence="3" id="KW-0482">Metalloprotease</keyword>
<keyword evidence="1" id="KW-0812">Transmembrane</keyword>
<sequence>MQQNIKKMKKWLSEIILEIRKIDLEILVIVSYSTFVLLFSLYLKRTRIFFPSEPFFEKLIVLGIIYAVSPFIPMFLFRNKPADYGIKIGDYRIWIKDLIFVFCIMLVILLFTFKLTNFKSIYPLSFTARRGFNYFIIYQIIQLFYMSSWEFFYRGFMLFGLAKKMDKKLAILVQMIPFALMHYRKPPLEAYGSIFAGIFLGVIAIRGRSFLPCALLHFLVALSADILGMWL</sequence>
<dbReference type="Pfam" id="PF02517">
    <property type="entry name" value="Rce1-like"/>
    <property type="match status" value="1"/>
</dbReference>
<dbReference type="GO" id="GO:0006508">
    <property type="term" value="P:proteolysis"/>
    <property type="evidence" value="ECO:0007669"/>
    <property type="project" value="UniProtKB-KW"/>
</dbReference>
<proteinExistence type="predicted"/>
<gene>
    <name evidence="3" type="ORF">ENX68_00795</name>
</gene>
<feature type="transmembrane region" description="Helical" evidence="1">
    <location>
        <begin position="55"/>
        <end position="77"/>
    </location>
</feature>
<dbReference type="GO" id="GO:0080120">
    <property type="term" value="P:CAAX-box protein maturation"/>
    <property type="evidence" value="ECO:0007669"/>
    <property type="project" value="UniProtKB-ARBA"/>
</dbReference>
<keyword evidence="1" id="KW-1133">Transmembrane helix</keyword>
<organism evidence="3">
    <name type="scientific">candidate division WOR-3 bacterium</name>
    <dbReference type="NCBI Taxonomy" id="2052148"/>
    <lineage>
        <taxon>Bacteria</taxon>
        <taxon>Bacteria division WOR-3</taxon>
    </lineage>
</organism>
<protein>
    <submittedName>
        <fullName evidence="3">CPBP family intramembrane metalloprotease</fullName>
    </submittedName>
</protein>
<feature type="domain" description="CAAX prenyl protease 2/Lysostaphin resistance protein A-like" evidence="2">
    <location>
        <begin position="150"/>
        <end position="220"/>
    </location>
</feature>
<feature type="transmembrane region" description="Helical" evidence="1">
    <location>
        <begin position="98"/>
        <end position="116"/>
    </location>
</feature>
<name>A0A7V3RG10_UNCW3</name>